<dbReference type="AlphaFoldDB" id="A0A2U2HDT4"/>
<dbReference type="Proteomes" id="UP000241421">
    <property type="component" value="Unassembled WGS sequence"/>
</dbReference>
<gene>
    <name evidence="2" type="ORF">C7C56_024590</name>
</gene>
<dbReference type="EMBL" id="PXWF02000312">
    <property type="protein sequence ID" value="PWF41427.1"/>
    <property type="molecule type" value="Genomic_DNA"/>
</dbReference>
<organism evidence="2 3">
    <name type="scientific">Massilia glaciei</name>
    <dbReference type="NCBI Taxonomy" id="1524097"/>
    <lineage>
        <taxon>Bacteria</taxon>
        <taxon>Pseudomonadati</taxon>
        <taxon>Pseudomonadota</taxon>
        <taxon>Betaproteobacteria</taxon>
        <taxon>Burkholderiales</taxon>
        <taxon>Oxalobacteraceae</taxon>
        <taxon>Telluria group</taxon>
        <taxon>Massilia</taxon>
    </lineage>
</organism>
<keyword evidence="3" id="KW-1185">Reference proteome</keyword>
<accession>A0A2U2HDT4</accession>
<evidence type="ECO:0000256" key="1">
    <source>
        <dbReference type="SAM" id="MobiDB-lite"/>
    </source>
</evidence>
<evidence type="ECO:0000313" key="2">
    <source>
        <dbReference type="EMBL" id="PWF41427.1"/>
    </source>
</evidence>
<evidence type="ECO:0000313" key="3">
    <source>
        <dbReference type="Proteomes" id="UP000241421"/>
    </source>
</evidence>
<comment type="caution">
    <text evidence="2">The sequence shown here is derived from an EMBL/GenBank/DDBJ whole genome shotgun (WGS) entry which is preliminary data.</text>
</comment>
<reference evidence="2 3" key="1">
    <citation type="submission" date="2018-04" db="EMBL/GenBank/DDBJ databases">
        <title>Massilia violaceinigra sp. nov., a novel purple-pigmented bacterium isolated from Tianshan glacier, Xinjiang, China.</title>
        <authorList>
            <person name="Wang H."/>
        </authorList>
    </citation>
    <scope>NUCLEOTIDE SEQUENCE [LARGE SCALE GENOMIC DNA]</scope>
    <source>
        <strain evidence="2 3">B448-2</strain>
    </source>
</reference>
<sequence>MRAALHANAHTDRVEMPDLPGGNRKPVARVKDVAAVGPAVVDAKVKVKRVVAKGGAGTASDGKTIVRVTIDAPDVLHLFSNRKKKAISS</sequence>
<feature type="region of interest" description="Disordered" evidence="1">
    <location>
        <begin position="1"/>
        <end position="25"/>
    </location>
</feature>
<name>A0A2U2HDT4_9BURK</name>
<proteinExistence type="predicted"/>
<protein>
    <submittedName>
        <fullName evidence="2">Uncharacterized protein</fullName>
    </submittedName>
</protein>